<accession>A0A7W3XXR2</accession>
<dbReference type="PANTHER" id="PTHR36437:SF2">
    <property type="entry name" value="GLYOXALASE_BLEOMYCIN RESISTANCE PROTEIN_DIOXYGENASE"/>
    <property type="match status" value="1"/>
</dbReference>
<name>A0A7W3XXR2_9ACTN</name>
<dbReference type="Proteomes" id="UP000530234">
    <property type="component" value="Unassembled WGS sequence"/>
</dbReference>
<dbReference type="AlphaFoldDB" id="A0A7W3XXR2"/>
<protein>
    <submittedName>
        <fullName evidence="2">Bleomycin resistance protein</fullName>
    </submittedName>
</protein>
<dbReference type="SUPFAM" id="SSF54593">
    <property type="entry name" value="Glyoxalase/Bleomycin resistance protein/Dihydroxybiphenyl dioxygenase"/>
    <property type="match status" value="1"/>
</dbReference>
<comment type="caution">
    <text evidence="2">The sequence shown here is derived from an EMBL/GenBank/DDBJ whole genome shotgun (WGS) entry which is preliminary data.</text>
</comment>
<reference evidence="3" key="1">
    <citation type="submission" date="2019-10" db="EMBL/GenBank/DDBJ databases">
        <title>Streptomyces sp. nov., a novel actinobacterium isolated from alkaline environment.</title>
        <authorList>
            <person name="Golinska P."/>
        </authorList>
    </citation>
    <scope>NUCLEOTIDE SEQUENCE [LARGE SCALE GENOMIC DNA]</scope>
    <source>
        <strain evidence="3">DSM 42108</strain>
    </source>
</reference>
<dbReference type="Gene3D" id="3.10.180.10">
    <property type="entry name" value="2,3-Dihydroxybiphenyl 1,2-Dioxygenase, domain 1"/>
    <property type="match status" value="1"/>
</dbReference>
<dbReference type="EMBL" id="VKHS01000456">
    <property type="protein sequence ID" value="MBB0231204.1"/>
    <property type="molecule type" value="Genomic_DNA"/>
</dbReference>
<organism evidence="2 3">
    <name type="scientific">Streptomyces calidiresistens</name>
    <dbReference type="NCBI Taxonomy" id="1485586"/>
    <lineage>
        <taxon>Bacteria</taxon>
        <taxon>Bacillati</taxon>
        <taxon>Actinomycetota</taxon>
        <taxon>Actinomycetes</taxon>
        <taxon>Kitasatosporales</taxon>
        <taxon>Streptomycetaceae</taxon>
        <taxon>Streptomyces</taxon>
    </lineage>
</organism>
<evidence type="ECO:0000313" key="3">
    <source>
        <dbReference type="Proteomes" id="UP000530234"/>
    </source>
</evidence>
<feature type="domain" description="VOC" evidence="1">
    <location>
        <begin position="27"/>
        <end position="149"/>
    </location>
</feature>
<dbReference type="PANTHER" id="PTHR36437">
    <property type="entry name" value="GLYOXALASE/BLEOMYCIN RESISTANCE PROTEIN/DIOXYGENASE"/>
    <property type="match status" value="1"/>
</dbReference>
<evidence type="ECO:0000259" key="1">
    <source>
        <dbReference type="PROSITE" id="PS51819"/>
    </source>
</evidence>
<dbReference type="InterPro" id="IPR029068">
    <property type="entry name" value="Glyas_Bleomycin-R_OHBP_Dase"/>
</dbReference>
<sequence length="155" mass="17223">MAAPSLSVVRSTMPIMTSRVEESLFSGVGRVVVLVDDPDAALAFYRDVLGFRVLYDRTADGYRFLHIGIPGQDGVGVWLMPATGDRERELVGRQCGDQPLLVLYTSDLDPVRERLREHGVRVWNEREDADGGSLHLADPYGNVIVATRLRGAERR</sequence>
<proteinExistence type="predicted"/>
<keyword evidence="3" id="KW-1185">Reference proteome</keyword>
<evidence type="ECO:0000313" key="2">
    <source>
        <dbReference type="EMBL" id="MBB0231204.1"/>
    </source>
</evidence>
<gene>
    <name evidence="2" type="ORF">FOE67_17240</name>
</gene>
<dbReference type="PROSITE" id="PS51819">
    <property type="entry name" value="VOC"/>
    <property type="match status" value="1"/>
</dbReference>
<dbReference type="InterPro" id="IPR037523">
    <property type="entry name" value="VOC_core"/>
</dbReference>
<dbReference type="InterPro" id="IPR004360">
    <property type="entry name" value="Glyas_Fos-R_dOase_dom"/>
</dbReference>
<dbReference type="Pfam" id="PF00903">
    <property type="entry name" value="Glyoxalase"/>
    <property type="match status" value="1"/>
</dbReference>